<feature type="compositionally biased region" description="Basic and acidic residues" evidence="1">
    <location>
        <begin position="19"/>
        <end position="30"/>
    </location>
</feature>
<dbReference type="EMBL" id="JX904096">
    <property type="protein sequence ID" value="AGA18252.1"/>
    <property type="molecule type" value="Genomic_DNA"/>
</dbReference>
<protein>
    <submittedName>
        <fullName evidence="2">Uncharacterized protein</fullName>
    </submittedName>
</protein>
<accession>S4TF96</accession>
<organism evidence="2">
    <name type="scientific">uncultured marine virus</name>
    <dbReference type="NCBI Taxonomy" id="186617"/>
    <lineage>
        <taxon>Viruses</taxon>
        <taxon>environmental samples</taxon>
    </lineage>
</organism>
<evidence type="ECO:0000313" key="2">
    <source>
        <dbReference type="EMBL" id="AGA18252.1"/>
    </source>
</evidence>
<name>S4TF96_9VIRU</name>
<feature type="region of interest" description="Disordered" evidence="1">
    <location>
        <begin position="1"/>
        <end position="30"/>
    </location>
</feature>
<proteinExistence type="predicted"/>
<sequence length="245" mass="26813">MTPPPPQPAEYRSRASLQYERRGAEGPEERVERQVAACRPLRCGTHRASADPCRRCNSSLYFPSSRLGKPMPRRGKGNMRNYVRGHVNEVLTLGTLGALTLVGTSFDEEVPESARVTSLVCTYALQGFPEAVNDGPIVVGIAHSDYTDAEIQEVIDSTATWERGDKIAQEKARRLVRTIGVFRGDTTTAQIGTEVLNDGKPIKTKLNWQLDSTQTLKVWAFNAGGSAITAGASVHLEGHANLFYN</sequence>
<reference evidence="2" key="1">
    <citation type="journal article" date="2013" name="ISME J.">
        <title>Previously unknown and highly divergent ssDNA viruses populate the oceans.</title>
        <authorList>
            <person name="Labonte J.M."/>
            <person name="Suttle C.A."/>
        </authorList>
    </citation>
    <scope>NUCLEOTIDE SEQUENCE</scope>
</reference>
<evidence type="ECO:0000256" key="1">
    <source>
        <dbReference type="SAM" id="MobiDB-lite"/>
    </source>
</evidence>